<protein>
    <submittedName>
        <fullName evidence="3">Uncharacterized protein</fullName>
    </submittedName>
</protein>
<reference evidence="4" key="1">
    <citation type="journal article" date="2023" name="Mol. Phylogenet. Evol.">
        <title>Genome-scale phylogeny and comparative genomics of the fungal order Sordariales.</title>
        <authorList>
            <person name="Hensen N."/>
            <person name="Bonometti L."/>
            <person name="Westerberg I."/>
            <person name="Brannstrom I.O."/>
            <person name="Guillou S."/>
            <person name="Cros-Aarteil S."/>
            <person name="Calhoun S."/>
            <person name="Haridas S."/>
            <person name="Kuo A."/>
            <person name="Mondo S."/>
            <person name="Pangilinan J."/>
            <person name="Riley R."/>
            <person name="LaButti K."/>
            <person name="Andreopoulos B."/>
            <person name="Lipzen A."/>
            <person name="Chen C."/>
            <person name="Yan M."/>
            <person name="Daum C."/>
            <person name="Ng V."/>
            <person name="Clum A."/>
            <person name="Steindorff A."/>
            <person name="Ohm R.A."/>
            <person name="Martin F."/>
            <person name="Silar P."/>
            <person name="Natvig D.O."/>
            <person name="Lalanne C."/>
            <person name="Gautier V."/>
            <person name="Ament-Velasquez S.L."/>
            <person name="Kruys A."/>
            <person name="Hutchinson M.I."/>
            <person name="Powell A.J."/>
            <person name="Barry K."/>
            <person name="Miller A.N."/>
            <person name="Grigoriev I.V."/>
            <person name="Debuchy R."/>
            <person name="Gladieux P."/>
            <person name="Hiltunen Thoren M."/>
            <person name="Johannesson H."/>
        </authorList>
    </citation>
    <scope>NUCLEOTIDE SEQUENCE [LARGE SCALE GENOMIC DNA]</scope>
    <source>
        <strain evidence="4">CBS 340.73</strain>
    </source>
</reference>
<keyword evidence="2" id="KW-0472">Membrane</keyword>
<feature type="compositionally biased region" description="Basic and acidic residues" evidence="1">
    <location>
        <begin position="160"/>
        <end position="179"/>
    </location>
</feature>
<keyword evidence="4" id="KW-1185">Reference proteome</keyword>
<feature type="region of interest" description="Disordered" evidence="1">
    <location>
        <begin position="143"/>
        <end position="198"/>
    </location>
</feature>
<gene>
    <name evidence="3" type="ORF">QBC46DRAFT_409280</name>
</gene>
<organism evidence="3 4">
    <name type="scientific">Diplogelasinospora grovesii</name>
    <dbReference type="NCBI Taxonomy" id="303347"/>
    <lineage>
        <taxon>Eukaryota</taxon>
        <taxon>Fungi</taxon>
        <taxon>Dikarya</taxon>
        <taxon>Ascomycota</taxon>
        <taxon>Pezizomycotina</taxon>
        <taxon>Sordariomycetes</taxon>
        <taxon>Sordariomycetidae</taxon>
        <taxon>Sordariales</taxon>
        <taxon>Diplogelasinosporaceae</taxon>
        <taxon>Diplogelasinospora</taxon>
    </lineage>
</organism>
<proteinExistence type="predicted"/>
<dbReference type="CDD" id="cd12087">
    <property type="entry name" value="TM_EGFR-like"/>
    <property type="match status" value="1"/>
</dbReference>
<name>A0AAN6S4C4_9PEZI</name>
<evidence type="ECO:0000313" key="3">
    <source>
        <dbReference type="EMBL" id="KAK3939381.1"/>
    </source>
</evidence>
<evidence type="ECO:0000256" key="2">
    <source>
        <dbReference type="SAM" id="Phobius"/>
    </source>
</evidence>
<evidence type="ECO:0000256" key="1">
    <source>
        <dbReference type="SAM" id="MobiDB-lite"/>
    </source>
</evidence>
<keyword evidence="2" id="KW-0812">Transmembrane</keyword>
<dbReference type="Proteomes" id="UP001303473">
    <property type="component" value="Unassembled WGS sequence"/>
</dbReference>
<evidence type="ECO:0000313" key="4">
    <source>
        <dbReference type="Proteomes" id="UP001303473"/>
    </source>
</evidence>
<accession>A0AAN6S4C4</accession>
<keyword evidence="2" id="KW-1133">Transmembrane helix</keyword>
<dbReference type="AlphaFoldDB" id="A0AAN6S4C4"/>
<dbReference type="EMBL" id="MU853812">
    <property type="protein sequence ID" value="KAK3939381.1"/>
    <property type="molecule type" value="Genomic_DNA"/>
</dbReference>
<feature type="transmembrane region" description="Helical" evidence="2">
    <location>
        <begin position="117"/>
        <end position="138"/>
    </location>
</feature>
<comment type="caution">
    <text evidence="3">The sequence shown here is derived from an EMBL/GenBank/DDBJ whole genome shotgun (WGS) entry which is preliminary data.</text>
</comment>
<sequence length="198" mass="19933">MTTIMGFASGCLSNSCHEDDISSASAAYSSWCGMIDPTLTSVFATITSPPTPPGSSRSTLATSTSMGTVISTASATITSPPSTNTAATNSSEVSAALIGAGTSNSSGQTAGLSSGRIAGIAVGGVFGAAVLLLAGFYLGRRERNTGAGQPSRPTLPAVEADSRQKYELDNTSRPAHELRSPSSPQGVFELPNQPPAFA</sequence>